<accession>A0A9N9NW82</accession>
<organism evidence="1 2">
    <name type="scientific">Dentiscutata erythropus</name>
    <dbReference type="NCBI Taxonomy" id="1348616"/>
    <lineage>
        <taxon>Eukaryota</taxon>
        <taxon>Fungi</taxon>
        <taxon>Fungi incertae sedis</taxon>
        <taxon>Mucoromycota</taxon>
        <taxon>Glomeromycotina</taxon>
        <taxon>Glomeromycetes</taxon>
        <taxon>Diversisporales</taxon>
        <taxon>Gigasporaceae</taxon>
        <taxon>Dentiscutata</taxon>
    </lineage>
</organism>
<reference evidence="1" key="1">
    <citation type="submission" date="2021-06" db="EMBL/GenBank/DDBJ databases">
        <authorList>
            <person name="Kallberg Y."/>
            <person name="Tangrot J."/>
            <person name="Rosling A."/>
        </authorList>
    </citation>
    <scope>NUCLEOTIDE SEQUENCE</scope>
    <source>
        <strain evidence="1">MA453B</strain>
    </source>
</reference>
<feature type="non-terminal residue" evidence="1">
    <location>
        <position position="1"/>
    </location>
</feature>
<dbReference type="Gene3D" id="3.60.10.10">
    <property type="entry name" value="Endonuclease/exonuclease/phosphatase"/>
    <property type="match status" value="1"/>
</dbReference>
<dbReference type="InterPro" id="IPR036691">
    <property type="entry name" value="Endo/exonu/phosph_ase_sf"/>
</dbReference>
<keyword evidence="2" id="KW-1185">Reference proteome</keyword>
<dbReference type="Proteomes" id="UP000789405">
    <property type="component" value="Unassembled WGS sequence"/>
</dbReference>
<proteinExistence type="predicted"/>
<dbReference type="OrthoDB" id="8961218at2759"/>
<evidence type="ECO:0000313" key="1">
    <source>
        <dbReference type="EMBL" id="CAG8769737.1"/>
    </source>
</evidence>
<name>A0A9N9NW82_9GLOM</name>
<gene>
    <name evidence="1" type="ORF">DERYTH_LOCUS18573</name>
</gene>
<dbReference type="AlphaFoldDB" id="A0A9N9NW82"/>
<comment type="caution">
    <text evidence="1">The sequence shown here is derived from an EMBL/GenBank/DDBJ whole genome shotgun (WGS) entry which is preliminary data.</text>
</comment>
<evidence type="ECO:0000313" key="2">
    <source>
        <dbReference type="Proteomes" id="UP000789405"/>
    </source>
</evidence>
<dbReference type="SUPFAM" id="SSF56219">
    <property type="entry name" value="DNase I-like"/>
    <property type="match status" value="1"/>
</dbReference>
<protein>
    <submittedName>
        <fullName evidence="1">18559_t:CDS:1</fullName>
    </submittedName>
</protein>
<dbReference type="EMBL" id="CAJVPY010019002">
    <property type="protein sequence ID" value="CAG8769737.1"/>
    <property type="molecule type" value="Genomic_DNA"/>
</dbReference>
<sequence length="92" mass="10832">PFKSIWTDKTAILAGRKDLKLQNPQTSHEERVITADVLYKKHFFKITNVYAPPNMKDKIAFFENWIPLFDEDKINIIAGDFNKPMHKMTHQD</sequence>